<dbReference type="InterPro" id="IPR043137">
    <property type="entry name" value="GGT_ssub_C"/>
</dbReference>
<evidence type="ECO:0000313" key="2">
    <source>
        <dbReference type="Proteomes" id="UP000186455"/>
    </source>
</evidence>
<dbReference type="GO" id="GO:0016740">
    <property type="term" value="F:transferase activity"/>
    <property type="evidence" value="ECO:0007669"/>
    <property type="project" value="UniProtKB-KW"/>
</dbReference>
<dbReference type="PRINTS" id="PR01210">
    <property type="entry name" value="GGTRANSPTASE"/>
</dbReference>
<dbReference type="STRING" id="1048205.AB852_15200"/>
<dbReference type="PANTHER" id="PTHR43881:SF1">
    <property type="entry name" value="GAMMA-GLUTAMYLTRANSPEPTIDASE (AFU_ORTHOLOGUE AFUA_4G13580)"/>
    <property type="match status" value="1"/>
</dbReference>
<keyword evidence="2" id="KW-1185">Reference proteome</keyword>
<reference evidence="1 2" key="1">
    <citation type="submission" date="2015-06" db="EMBL/GenBank/DDBJ databases">
        <title>Cloning and characterization of the uncialamcin biosynthetic gene cluster.</title>
        <authorList>
            <person name="Yan X."/>
            <person name="Huang T."/>
            <person name="Ge H."/>
            <person name="Shen B."/>
        </authorList>
    </citation>
    <scope>NUCLEOTIDE SEQUENCE [LARGE SCALE GENOMIC DNA]</scope>
    <source>
        <strain evidence="1 2">DCA2648</strain>
    </source>
</reference>
<dbReference type="Gene3D" id="3.60.20.40">
    <property type="match status" value="1"/>
</dbReference>
<proteinExistence type="predicted"/>
<dbReference type="EMBL" id="LFBV01000003">
    <property type="protein sequence ID" value="OKH94011.1"/>
    <property type="molecule type" value="Genomic_DNA"/>
</dbReference>
<accession>A0A1Q4V837</accession>
<comment type="caution">
    <text evidence="1">The sequence shown here is derived from an EMBL/GenBank/DDBJ whole genome shotgun (WGS) entry which is preliminary data.</text>
</comment>
<protein>
    <submittedName>
        <fullName evidence="1">Gamma-glutamyltransferase</fullName>
    </submittedName>
</protein>
<dbReference type="Pfam" id="PF01019">
    <property type="entry name" value="G_glu_transpept"/>
    <property type="match status" value="1"/>
</dbReference>
<keyword evidence="1" id="KW-0808">Transferase</keyword>
<dbReference type="Gene3D" id="1.10.246.130">
    <property type="match status" value="1"/>
</dbReference>
<dbReference type="SUPFAM" id="SSF56235">
    <property type="entry name" value="N-terminal nucleophile aminohydrolases (Ntn hydrolases)"/>
    <property type="match status" value="1"/>
</dbReference>
<name>A0A1Q4V837_9ACTN</name>
<sequence length="603" mass="63722">MNAGIQAGRPQLSGIFGAVSSTHWLPSAAAMSVLEKGGNAFDAAAAAGFVLQVVEPHYNGLGGDVPIVSYSASTGRVQVVCGQGPTPRAATIESITDLGLHQVPGSGLLPAVVPGAFGAWMRLLAEHGTLPLADILDPAIGYAEHGHPLLAGAADAIEVLAPLFETEWKESARVYLPGGRPPAAGSRFRNPVLADTYKRLLREAAAAPGGREAQIAAAERAFYRGFVAEAIDAYVSSTEVLDSTGRRNKGLLTGQDMADWRATVEDSAHLAYGDLTVHKPGVWSQSPVFLQQLALLEGFDLRGMGLGSAEYLHTVAESSKLAFADREAWYGDPDHADVPLDELLSPGYTRERRALIGAKAASELRPGSPGGRLPHIPRYGSDPVPPSREHWMSQIHNGLPTVVRATEARNDTCTVVVADRFGNMVAAVPSGGWLKSSPVVPGTGLSLGTRAQTMNLEAGHPNAFGPGRRPRTTLSPSLVLKDGAPVLAFGTPGGDRQDQWTLGFFLAVADFGLDLQAATETLAFHTDHFAASFTPHESAPRRLVVEAGCDPEVVEELRRRGHEVQLAPEFSLGKVCAVGVDTERDLLLAAASPRGRQSYAVAR</sequence>
<dbReference type="RefSeq" id="WP_073788438.1">
    <property type="nucleotide sequence ID" value="NZ_LFBV01000003.1"/>
</dbReference>
<dbReference type="InterPro" id="IPR052896">
    <property type="entry name" value="GGT-like_enzyme"/>
</dbReference>
<dbReference type="Proteomes" id="UP000186455">
    <property type="component" value="Unassembled WGS sequence"/>
</dbReference>
<dbReference type="InterPro" id="IPR029055">
    <property type="entry name" value="Ntn_hydrolases_N"/>
</dbReference>
<organism evidence="1 2">
    <name type="scientific">Streptomyces uncialis</name>
    <dbReference type="NCBI Taxonomy" id="1048205"/>
    <lineage>
        <taxon>Bacteria</taxon>
        <taxon>Bacillati</taxon>
        <taxon>Actinomycetota</taxon>
        <taxon>Actinomycetes</taxon>
        <taxon>Kitasatosporales</taxon>
        <taxon>Streptomycetaceae</taxon>
        <taxon>Streptomyces</taxon>
    </lineage>
</organism>
<dbReference type="PANTHER" id="PTHR43881">
    <property type="entry name" value="GAMMA-GLUTAMYLTRANSPEPTIDASE (AFU_ORTHOLOGUE AFUA_4G13580)"/>
    <property type="match status" value="1"/>
</dbReference>
<evidence type="ECO:0000313" key="1">
    <source>
        <dbReference type="EMBL" id="OKH94011.1"/>
    </source>
</evidence>
<dbReference type="AlphaFoldDB" id="A0A1Q4V837"/>
<gene>
    <name evidence="1" type="ORF">AB852_15200</name>
</gene>
<dbReference type="InterPro" id="IPR043138">
    <property type="entry name" value="GGT_lsub"/>
</dbReference>